<organism evidence="13 14">
    <name type="scientific">Methylomonas lenta</name>
    <dbReference type="NCBI Taxonomy" id="980561"/>
    <lineage>
        <taxon>Bacteria</taxon>
        <taxon>Pseudomonadati</taxon>
        <taxon>Pseudomonadota</taxon>
        <taxon>Gammaproteobacteria</taxon>
        <taxon>Methylococcales</taxon>
        <taxon>Methylococcaceae</taxon>
        <taxon>Methylomonas</taxon>
    </lineage>
</organism>
<evidence type="ECO:0000256" key="3">
    <source>
        <dbReference type="ARBA" id="ARBA00011245"/>
    </source>
</evidence>
<evidence type="ECO:0000256" key="5">
    <source>
        <dbReference type="ARBA" id="ARBA00022448"/>
    </source>
</evidence>
<protein>
    <recommendedName>
        <fullName evidence="4">Outer-membrane lipoprotein LolB</fullName>
    </recommendedName>
</protein>
<keyword evidence="7" id="KW-0653">Protein transport</keyword>
<evidence type="ECO:0000256" key="6">
    <source>
        <dbReference type="ARBA" id="ARBA00022729"/>
    </source>
</evidence>
<dbReference type="InterPro" id="IPR029046">
    <property type="entry name" value="LolA/LolB/LppX"/>
</dbReference>
<proteinExistence type="inferred from homology"/>
<evidence type="ECO:0000256" key="12">
    <source>
        <dbReference type="ARBA" id="ARBA00023288"/>
    </source>
</evidence>
<dbReference type="InterPro" id="IPR004565">
    <property type="entry name" value="OM_lipoprot_LolB"/>
</dbReference>
<evidence type="ECO:0000256" key="4">
    <source>
        <dbReference type="ARBA" id="ARBA00016202"/>
    </source>
</evidence>
<keyword evidence="14" id="KW-1185">Reference proteome</keyword>
<dbReference type="GO" id="GO:0009279">
    <property type="term" value="C:cell outer membrane"/>
    <property type="evidence" value="ECO:0007669"/>
    <property type="project" value="UniProtKB-SubCell"/>
</dbReference>
<evidence type="ECO:0000256" key="10">
    <source>
        <dbReference type="ARBA" id="ARBA00023186"/>
    </source>
</evidence>
<evidence type="ECO:0000256" key="11">
    <source>
        <dbReference type="ARBA" id="ARBA00023237"/>
    </source>
</evidence>
<dbReference type="AlphaFoldDB" id="A0A177N4C3"/>
<comment type="subunit">
    <text evidence="3">Monomer.</text>
</comment>
<dbReference type="SUPFAM" id="SSF89392">
    <property type="entry name" value="Prokaryotic lipoproteins and lipoprotein localization factors"/>
    <property type="match status" value="1"/>
</dbReference>
<comment type="subcellular location">
    <subcellularLocation>
        <location evidence="1">Cell outer membrane</location>
        <topology evidence="1">Lipid-anchor</topology>
    </subcellularLocation>
</comment>
<dbReference type="OrthoDB" id="9797618at2"/>
<dbReference type="RefSeq" id="WP_066985506.1">
    <property type="nucleotide sequence ID" value="NZ_LUUI01000133.1"/>
</dbReference>
<sequence length="187" mass="21242">MSWRIIFTAAFFFLNACSVTPEKPLQDFQLTSRQHLQQLQDWAFEGRLAVVDENDSVSLSIVWRHGQDRDDIELAGPLAQGRTKISVSPGQVTIDDGESRNVYLGEPEQVFAEQLGVDMPVGALKFWVLGVNEPKYSYTEQPGGFLQSGWLVIYREMQKANSEVLPKKITAEKDRAKIKLIIDQWEI</sequence>
<evidence type="ECO:0000256" key="8">
    <source>
        <dbReference type="ARBA" id="ARBA00023136"/>
    </source>
</evidence>
<evidence type="ECO:0000313" key="13">
    <source>
        <dbReference type="EMBL" id="OAI12049.1"/>
    </source>
</evidence>
<gene>
    <name evidence="13" type="ORF">A1359_14130</name>
</gene>
<evidence type="ECO:0000256" key="2">
    <source>
        <dbReference type="ARBA" id="ARBA00009696"/>
    </source>
</evidence>
<accession>A0A177N4C3</accession>
<dbReference type="GO" id="GO:0015031">
    <property type="term" value="P:protein transport"/>
    <property type="evidence" value="ECO:0007669"/>
    <property type="project" value="UniProtKB-KW"/>
</dbReference>
<dbReference type="NCBIfam" id="TIGR00548">
    <property type="entry name" value="lolB"/>
    <property type="match status" value="1"/>
</dbReference>
<keyword evidence="10" id="KW-0143">Chaperone</keyword>
<keyword evidence="5" id="KW-0813">Transport</keyword>
<name>A0A177N4C3_9GAMM</name>
<evidence type="ECO:0000313" key="14">
    <source>
        <dbReference type="Proteomes" id="UP000078476"/>
    </source>
</evidence>
<keyword evidence="12 13" id="KW-0449">Lipoprotein</keyword>
<comment type="similarity">
    <text evidence="2">Belongs to the LolB family.</text>
</comment>
<dbReference type="Proteomes" id="UP000078476">
    <property type="component" value="Unassembled WGS sequence"/>
</dbReference>
<reference evidence="13 14" key="1">
    <citation type="submission" date="2016-03" db="EMBL/GenBank/DDBJ databases">
        <authorList>
            <person name="Ploux O."/>
        </authorList>
    </citation>
    <scope>NUCLEOTIDE SEQUENCE [LARGE SCALE GENOMIC DNA]</scope>
    <source>
        <strain evidence="13 14">R-45370</strain>
    </source>
</reference>
<keyword evidence="6" id="KW-0732">Signal</keyword>
<comment type="caution">
    <text evidence="13">The sequence shown here is derived from an EMBL/GenBank/DDBJ whole genome shotgun (WGS) entry which is preliminary data.</text>
</comment>
<keyword evidence="11" id="KW-0998">Cell outer membrane</keyword>
<dbReference type="Pfam" id="PF03550">
    <property type="entry name" value="LolB"/>
    <property type="match status" value="1"/>
</dbReference>
<evidence type="ECO:0000256" key="9">
    <source>
        <dbReference type="ARBA" id="ARBA00023139"/>
    </source>
</evidence>
<keyword evidence="8" id="KW-0472">Membrane</keyword>
<dbReference type="STRING" id="980561.A1359_14130"/>
<keyword evidence="9" id="KW-0564">Palmitate</keyword>
<dbReference type="CDD" id="cd16326">
    <property type="entry name" value="LolB"/>
    <property type="match status" value="1"/>
</dbReference>
<evidence type="ECO:0000256" key="1">
    <source>
        <dbReference type="ARBA" id="ARBA00004459"/>
    </source>
</evidence>
<dbReference type="Gene3D" id="2.50.20.10">
    <property type="entry name" value="Lipoprotein localisation LolA/LolB/LppX"/>
    <property type="match status" value="1"/>
</dbReference>
<evidence type="ECO:0000256" key="7">
    <source>
        <dbReference type="ARBA" id="ARBA00022927"/>
    </source>
</evidence>
<dbReference type="EMBL" id="LUUI01000133">
    <property type="protein sequence ID" value="OAI12049.1"/>
    <property type="molecule type" value="Genomic_DNA"/>
</dbReference>